<dbReference type="EMBL" id="ML210289">
    <property type="protein sequence ID" value="TFK20749.1"/>
    <property type="molecule type" value="Genomic_DNA"/>
</dbReference>
<evidence type="ECO:0000313" key="2">
    <source>
        <dbReference type="EMBL" id="TFK20749.1"/>
    </source>
</evidence>
<sequence>MKITSPASFSLFFAALTYSTTSATDLRGFTGTSCTGTFSVCTDIASGRCCLHSASPVASVRAINVSASLSTVWGYAAHECSTSLATVSGSTLNCLSPSFAMFSTRWTTLNTREISEDDKSSISTPDCVSADTFGYIDETTGQEVLFKIPEERREVIFAALAKGDVGSVKASALGLEPL</sequence>
<organism evidence="2 3">
    <name type="scientific">Coprinopsis marcescibilis</name>
    <name type="common">Agaric fungus</name>
    <name type="synonym">Psathyrella marcescibilis</name>
    <dbReference type="NCBI Taxonomy" id="230819"/>
    <lineage>
        <taxon>Eukaryota</taxon>
        <taxon>Fungi</taxon>
        <taxon>Dikarya</taxon>
        <taxon>Basidiomycota</taxon>
        <taxon>Agaricomycotina</taxon>
        <taxon>Agaricomycetes</taxon>
        <taxon>Agaricomycetidae</taxon>
        <taxon>Agaricales</taxon>
        <taxon>Agaricineae</taxon>
        <taxon>Psathyrellaceae</taxon>
        <taxon>Coprinopsis</taxon>
    </lineage>
</organism>
<protein>
    <submittedName>
        <fullName evidence="2">Uncharacterized protein</fullName>
    </submittedName>
</protein>
<evidence type="ECO:0000256" key="1">
    <source>
        <dbReference type="SAM" id="SignalP"/>
    </source>
</evidence>
<reference evidence="2 3" key="1">
    <citation type="journal article" date="2019" name="Nat. Ecol. Evol.">
        <title>Megaphylogeny resolves global patterns of mushroom evolution.</title>
        <authorList>
            <person name="Varga T."/>
            <person name="Krizsan K."/>
            <person name="Foldi C."/>
            <person name="Dima B."/>
            <person name="Sanchez-Garcia M."/>
            <person name="Sanchez-Ramirez S."/>
            <person name="Szollosi G.J."/>
            <person name="Szarkandi J.G."/>
            <person name="Papp V."/>
            <person name="Albert L."/>
            <person name="Andreopoulos W."/>
            <person name="Angelini C."/>
            <person name="Antonin V."/>
            <person name="Barry K.W."/>
            <person name="Bougher N.L."/>
            <person name="Buchanan P."/>
            <person name="Buyck B."/>
            <person name="Bense V."/>
            <person name="Catcheside P."/>
            <person name="Chovatia M."/>
            <person name="Cooper J."/>
            <person name="Damon W."/>
            <person name="Desjardin D."/>
            <person name="Finy P."/>
            <person name="Geml J."/>
            <person name="Haridas S."/>
            <person name="Hughes K."/>
            <person name="Justo A."/>
            <person name="Karasinski D."/>
            <person name="Kautmanova I."/>
            <person name="Kiss B."/>
            <person name="Kocsube S."/>
            <person name="Kotiranta H."/>
            <person name="LaButti K.M."/>
            <person name="Lechner B.E."/>
            <person name="Liimatainen K."/>
            <person name="Lipzen A."/>
            <person name="Lukacs Z."/>
            <person name="Mihaltcheva S."/>
            <person name="Morgado L.N."/>
            <person name="Niskanen T."/>
            <person name="Noordeloos M.E."/>
            <person name="Ohm R.A."/>
            <person name="Ortiz-Santana B."/>
            <person name="Ovrebo C."/>
            <person name="Racz N."/>
            <person name="Riley R."/>
            <person name="Savchenko A."/>
            <person name="Shiryaev A."/>
            <person name="Soop K."/>
            <person name="Spirin V."/>
            <person name="Szebenyi C."/>
            <person name="Tomsovsky M."/>
            <person name="Tulloss R.E."/>
            <person name="Uehling J."/>
            <person name="Grigoriev I.V."/>
            <person name="Vagvolgyi C."/>
            <person name="Papp T."/>
            <person name="Martin F.M."/>
            <person name="Miettinen O."/>
            <person name="Hibbett D.S."/>
            <person name="Nagy L.G."/>
        </authorList>
    </citation>
    <scope>NUCLEOTIDE SEQUENCE [LARGE SCALE GENOMIC DNA]</scope>
    <source>
        <strain evidence="2 3">CBS 121175</strain>
    </source>
</reference>
<name>A0A5C3KKA4_COPMA</name>
<dbReference type="Proteomes" id="UP000307440">
    <property type="component" value="Unassembled WGS sequence"/>
</dbReference>
<evidence type="ECO:0000313" key="3">
    <source>
        <dbReference type="Proteomes" id="UP000307440"/>
    </source>
</evidence>
<proteinExistence type="predicted"/>
<keyword evidence="3" id="KW-1185">Reference proteome</keyword>
<keyword evidence="1" id="KW-0732">Signal</keyword>
<dbReference type="AlphaFoldDB" id="A0A5C3KKA4"/>
<accession>A0A5C3KKA4</accession>
<dbReference type="OrthoDB" id="2949332at2759"/>
<feature type="chain" id="PRO_5023066343" evidence="1">
    <location>
        <begin position="24"/>
        <end position="178"/>
    </location>
</feature>
<gene>
    <name evidence="2" type="ORF">FA15DRAFT_696755</name>
</gene>
<feature type="signal peptide" evidence="1">
    <location>
        <begin position="1"/>
        <end position="23"/>
    </location>
</feature>